<sequence length="1051" mass="122024">MNEYIGDDDQTNEEEDIPFPKRRKYRRVKRKVPEPEYSSPSFAFPGVVKLVLTEDAQRAVECVCGEDVTSENPWKYIKKEAVVQNIELNESSEFFKIKNEVLTFPNPSILIIYLPDESEDEDQYYFCLSIEAEERANNIISQVKTERNEKLNNTTLKTSKPWRAQGSAPEISDMMYKANRPLIKVEIETSYPVKPAPSHFKVRPVEKAKDGYIEILSLRSTYTNVIRRKIDAVAQATPFVTATSSQTDYRYPKNETTQYQYTYSLPKETKEYIRNLKYFAQNTMNIFDDSIYVNGSIDFFTSDYKLLVKDEVGPEKPQEFHLVEFSSFYQHSIEKGKVISAVSWHPMWTGIVAISYADKALGLYINGKSEVDEVHRATFEITPVHLWSIDDHLMPKLLLEIHRDVSSLSFCPYDENLLVGGCVNGQIILWDITNKLKQVEEDEILTADQYAYRIRMHSMMSWMKNTSNRRFVGATVVSQLQYSPISAITAVTWISPFKEIDKTGKIRRISEDEKRTSLQFSTTSLDGTIQFWDLRGKPPTGALAAHKKYRHIKSRPAALMTDVSPFKVFHRVLKPIFKVNVFAPNTTRHLPLMVVGKQESATTYVQKHPSDPNRKFDLNERIYFQAELKDNRDLENEYLLGSAEGDFFIITWEGYDYTSNEIVNKETATINNFVKFHDGPLVSVKRCPSYDDVVLTVGGKIFALWLLEFIGKPIIWRKCSCRYTHGNWTANRHSAFRMSRSDGYVEQWNFTVRSDRCQYNILRSGKWTLGSHAHPLPLEKQILGLCDYTSSFRLFLTDNTVQQDKKELSHLYQLLCAEAERKRGIVRWNEQWNVKNPELSVSHRAKSVTGEEKKQDEKAVQVIEEAINVKQRDRINADAQWREREVERMNTLLLTKRGLDPSLLEVQQLPLIKVKEESTRKQEKLKDALKSAPKIYEDTVAMMFADAVQKKPQSPVDPYKGGEFVINKSVYFNSYTRIAEKYEKFVSDNTYQYTFNWLKMAKAGRERRILLDGYNQRCNHKRRIIRERVLREKELTKPPTISKQESIQAIE</sequence>
<dbReference type="InterPro" id="IPR050687">
    <property type="entry name" value="Dynein_IC"/>
</dbReference>
<reference evidence="5 6" key="1">
    <citation type="journal article" date="2018" name="Elife">
        <title>Firefly genomes illuminate parallel origins of bioluminescence in beetles.</title>
        <authorList>
            <person name="Fallon T.R."/>
            <person name="Lower S.E."/>
            <person name="Chang C.H."/>
            <person name="Bessho-Uehara M."/>
            <person name="Martin G.J."/>
            <person name="Bewick A.J."/>
            <person name="Behringer M."/>
            <person name="Debat H.J."/>
            <person name="Wong I."/>
            <person name="Day J.C."/>
            <person name="Suvorov A."/>
            <person name="Silva C.J."/>
            <person name="Stanger-Hall K.F."/>
            <person name="Hall D.W."/>
            <person name="Schmitz R.J."/>
            <person name="Nelson D.R."/>
            <person name="Lewis S.M."/>
            <person name="Shigenobu S."/>
            <person name="Bybee S.M."/>
            <person name="Larracuente A.M."/>
            <person name="Oba Y."/>
            <person name="Weng J.K."/>
        </authorList>
    </citation>
    <scope>NUCLEOTIDE SEQUENCE [LARGE SCALE GENOMIC DNA]</scope>
    <source>
        <strain evidence="5">1611_PpyrPB1</strain>
        <tissue evidence="5">Whole body</tissue>
    </source>
</reference>
<proteinExistence type="predicted"/>
<dbReference type="PANTHER" id="PTHR12442">
    <property type="entry name" value="DYNEIN INTERMEDIATE CHAIN"/>
    <property type="match status" value="1"/>
</dbReference>
<dbReference type="GO" id="GO:0036159">
    <property type="term" value="P:inner dynein arm assembly"/>
    <property type="evidence" value="ECO:0007669"/>
    <property type="project" value="TreeGrafter"/>
</dbReference>
<dbReference type="InParanoid" id="A0A5N4AXI4"/>
<dbReference type="InterPro" id="IPR015943">
    <property type="entry name" value="WD40/YVTN_repeat-like_dom_sf"/>
</dbReference>
<dbReference type="EMBL" id="VVIM01000002">
    <property type="protein sequence ID" value="KAB0802075.1"/>
    <property type="molecule type" value="Genomic_DNA"/>
</dbReference>
<dbReference type="InterPro" id="IPR036322">
    <property type="entry name" value="WD40_repeat_dom_sf"/>
</dbReference>
<dbReference type="SMART" id="SM00320">
    <property type="entry name" value="WD40"/>
    <property type="match status" value="2"/>
</dbReference>
<evidence type="ECO:0000313" key="6">
    <source>
        <dbReference type="Proteomes" id="UP000327044"/>
    </source>
</evidence>
<evidence type="ECO:0000256" key="2">
    <source>
        <dbReference type="ARBA" id="ARBA00022490"/>
    </source>
</evidence>
<name>A0A5N4AXI4_PHOPY</name>
<dbReference type="GO" id="GO:0036156">
    <property type="term" value="C:inner dynein arm"/>
    <property type="evidence" value="ECO:0007669"/>
    <property type="project" value="TreeGrafter"/>
</dbReference>
<dbReference type="PANTHER" id="PTHR12442:SF5">
    <property type="entry name" value="DYNEIN AXONEMAL INTERMEDIATE CHAIN 3"/>
    <property type="match status" value="1"/>
</dbReference>
<keyword evidence="3" id="KW-0853">WD repeat</keyword>
<keyword evidence="6" id="KW-1185">Reference proteome</keyword>
<protein>
    <recommendedName>
        <fullName evidence="7">WD repeat-containing protein 63</fullName>
    </recommendedName>
</protein>
<dbReference type="InterPro" id="IPR001680">
    <property type="entry name" value="WD40_rpt"/>
</dbReference>
<evidence type="ECO:0000256" key="4">
    <source>
        <dbReference type="ARBA" id="ARBA00022737"/>
    </source>
</evidence>
<keyword evidence="2" id="KW-0963">Cytoplasm</keyword>
<dbReference type="GO" id="GO:0060294">
    <property type="term" value="P:cilium movement involved in cell motility"/>
    <property type="evidence" value="ECO:0007669"/>
    <property type="project" value="TreeGrafter"/>
</dbReference>
<comment type="subcellular location">
    <subcellularLocation>
        <location evidence="1">Cytoplasm</location>
    </subcellularLocation>
</comment>
<dbReference type="Gene3D" id="2.130.10.10">
    <property type="entry name" value="YVTN repeat-like/Quinoprotein amine dehydrogenase"/>
    <property type="match status" value="1"/>
</dbReference>
<evidence type="ECO:0000313" key="5">
    <source>
        <dbReference type="EMBL" id="KAB0802075.1"/>
    </source>
</evidence>
<dbReference type="Proteomes" id="UP000327044">
    <property type="component" value="Unassembled WGS sequence"/>
</dbReference>
<gene>
    <name evidence="5" type="ORF">PPYR_04261</name>
</gene>
<accession>A0A5N4AXI4</accession>
<evidence type="ECO:0000256" key="1">
    <source>
        <dbReference type="ARBA" id="ARBA00004496"/>
    </source>
</evidence>
<evidence type="ECO:0008006" key="7">
    <source>
        <dbReference type="Google" id="ProtNLM"/>
    </source>
</evidence>
<dbReference type="OrthoDB" id="6619788at2759"/>
<dbReference type="GO" id="GO:0045504">
    <property type="term" value="F:dynein heavy chain binding"/>
    <property type="evidence" value="ECO:0007669"/>
    <property type="project" value="TreeGrafter"/>
</dbReference>
<dbReference type="FunCoup" id="A0A5N4AXI4">
    <property type="interactions" value="19"/>
</dbReference>
<dbReference type="SUPFAM" id="SSF50978">
    <property type="entry name" value="WD40 repeat-like"/>
    <property type="match status" value="1"/>
</dbReference>
<organism evidence="5 6">
    <name type="scientific">Photinus pyralis</name>
    <name type="common">Common eastern firefly</name>
    <name type="synonym">Lampyris pyralis</name>
    <dbReference type="NCBI Taxonomy" id="7054"/>
    <lineage>
        <taxon>Eukaryota</taxon>
        <taxon>Metazoa</taxon>
        <taxon>Ecdysozoa</taxon>
        <taxon>Arthropoda</taxon>
        <taxon>Hexapoda</taxon>
        <taxon>Insecta</taxon>
        <taxon>Pterygota</taxon>
        <taxon>Neoptera</taxon>
        <taxon>Endopterygota</taxon>
        <taxon>Coleoptera</taxon>
        <taxon>Polyphaga</taxon>
        <taxon>Elateriformia</taxon>
        <taxon>Elateroidea</taxon>
        <taxon>Lampyridae</taxon>
        <taxon>Lampyrinae</taxon>
        <taxon>Photinus</taxon>
    </lineage>
</organism>
<comment type="caution">
    <text evidence="5">The sequence shown here is derived from an EMBL/GenBank/DDBJ whole genome shotgun (WGS) entry which is preliminary data.</text>
</comment>
<evidence type="ECO:0000256" key="3">
    <source>
        <dbReference type="ARBA" id="ARBA00022574"/>
    </source>
</evidence>
<keyword evidence="4" id="KW-0677">Repeat</keyword>
<dbReference type="GO" id="GO:0045503">
    <property type="term" value="F:dynein light chain binding"/>
    <property type="evidence" value="ECO:0007669"/>
    <property type="project" value="TreeGrafter"/>
</dbReference>
<dbReference type="AlphaFoldDB" id="A0A5N4AXI4"/>